<dbReference type="Pfam" id="PF00098">
    <property type="entry name" value="zf-CCHC"/>
    <property type="match status" value="1"/>
</dbReference>
<dbReference type="GO" id="GO:0003676">
    <property type="term" value="F:nucleic acid binding"/>
    <property type="evidence" value="ECO:0007669"/>
    <property type="project" value="InterPro"/>
</dbReference>
<evidence type="ECO:0000313" key="5">
    <source>
        <dbReference type="Proteomes" id="UP000826195"/>
    </source>
</evidence>
<feature type="region of interest" description="Disordered" evidence="2">
    <location>
        <begin position="1"/>
        <end position="54"/>
    </location>
</feature>
<reference evidence="4 5" key="1">
    <citation type="journal article" date="2021" name="J. Hered.">
        <title>A chromosome-level genome assembly of the parasitoid wasp, Cotesia glomerata (Hymenoptera: Braconidae).</title>
        <authorList>
            <person name="Pinto B.J."/>
            <person name="Weis J.J."/>
            <person name="Gamble T."/>
            <person name="Ode P.J."/>
            <person name="Paul R."/>
            <person name="Zaspel J.M."/>
        </authorList>
    </citation>
    <scope>NUCLEOTIDE SEQUENCE [LARGE SCALE GENOMIC DNA]</scope>
    <source>
        <strain evidence="4">CgM1</strain>
    </source>
</reference>
<organism evidence="4 5">
    <name type="scientific">Cotesia glomerata</name>
    <name type="common">Lepidopteran parasitic wasp</name>
    <name type="synonym">Apanteles glomeratus</name>
    <dbReference type="NCBI Taxonomy" id="32391"/>
    <lineage>
        <taxon>Eukaryota</taxon>
        <taxon>Metazoa</taxon>
        <taxon>Ecdysozoa</taxon>
        <taxon>Arthropoda</taxon>
        <taxon>Hexapoda</taxon>
        <taxon>Insecta</taxon>
        <taxon>Pterygota</taxon>
        <taxon>Neoptera</taxon>
        <taxon>Endopterygota</taxon>
        <taxon>Hymenoptera</taxon>
        <taxon>Apocrita</taxon>
        <taxon>Ichneumonoidea</taxon>
        <taxon>Braconidae</taxon>
        <taxon>Microgastrinae</taxon>
        <taxon>Cotesia</taxon>
    </lineage>
</organism>
<dbReference type="PROSITE" id="PS50158">
    <property type="entry name" value="ZF_CCHC"/>
    <property type="match status" value="1"/>
</dbReference>
<name>A0AAV7IKQ1_COTGL</name>
<keyword evidence="1" id="KW-0863">Zinc-finger</keyword>
<dbReference type="InterPro" id="IPR001878">
    <property type="entry name" value="Znf_CCHC"/>
</dbReference>
<comment type="caution">
    <text evidence="4">The sequence shown here is derived from an EMBL/GenBank/DDBJ whole genome shotgun (WGS) entry which is preliminary data.</text>
</comment>
<feature type="domain" description="CCHC-type" evidence="3">
    <location>
        <begin position="158"/>
        <end position="173"/>
    </location>
</feature>
<keyword evidence="1" id="KW-0862">Zinc</keyword>
<gene>
    <name evidence="4" type="ORF">KQX54_000186</name>
</gene>
<dbReference type="SUPFAM" id="SSF57756">
    <property type="entry name" value="Retrovirus zinc finger-like domains"/>
    <property type="match status" value="1"/>
</dbReference>
<accession>A0AAV7IKQ1</accession>
<dbReference type="EMBL" id="JAHXZJ010001150">
    <property type="protein sequence ID" value="KAH0553219.1"/>
    <property type="molecule type" value="Genomic_DNA"/>
</dbReference>
<dbReference type="GO" id="GO:0008270">
    <property type="term" value="F:zinc ion binding"/>
    <property type="evidence" value="ECO:0007669"/>
    <property type="project" value="UniProtKB-KW"/>
</dbReference>
<feature type="compositionally biased region" description="Basic and acidic residues" evidence="2">
    <location>
        <begin position="191"/>
        <end position="218"/>
    </location>
</feature>
<feature type="region of interest" description="Disordered" evidence="2">
    <location>
        <begin position="183"/>
        <end position="218"/>
    </location>
</feature>
<dbReference type="Gene3D" id="4.10.60.10">
    <property type="entry name" value="Zinc finger, CCHC-type"/>
    <property type="match status" value="1"/>
</dbReference>
<dbReference type="AlphaFoldDB" id="A0AAV7IKQ1"/>
<proteinExistence type="predicted"/>
<feature type="compositionally biased region" description="Basic residues" evidence="2">
    <location>
        <begin position="1"/>
        <end position="18"/>
    </location>
</feature>
<evidence type="ECO:0000256" key="1">
    <source>
        <dbReference type="PROSITE-ProRule" id="PRU00047"/>
    </source>
</evidence>
<evidence type="ECO:0000256" key="2">
    <source>
        <dbReference type="SAM" id="MobiDB-lite"/>
    </source>
</evidence>
<evidence type="ECO:0000313" key="4">
    <source>
        <dbReference type="EMBL" id="KAH0553219.1"/>
    </source>
</evidence>
<feature type="compositionally biased region" description="Low complexity" evidence="2">
    <location>
        <begin position="34"/>
        <end position="49"/>
    </location>
</feature>
<protein>
    <recommendedName>
        <fullName evidence="3">CCHC-type domain-containing protein</fullName>
    </recommendedName>
</protein>
<feature type="non-terminal residue" evidence="4">
    <location>
        <position position="218"/>
    </location>
</feature>
<evidence type="ECO:0000259" key="3">
    <source>
        <dbReference type="PROSITE" id="PS50158"/>
    </source>
</evidence>
<dbReference type="InterPro" id="IPR036875">
    <property type="entry name" value="Znf_CCHC_sf"/>
</dbReference>
<keyword evidence="1" id="KW-0479">Metal-binding</keyword>
<sequence length="218" mass="24554">MHRVKNTRSHAAAARKKSIPINVPPSRSTRRRAPPNTSSEPTTSNSRENLSTNNEQQILTITTPSSVVPSTSSPVSSDISSSIVPSTLPNALVPSTIPSNALVQHHYPSVNNSLSNAINTAAAVERKYDSRNELLGTDNANHQPNNASIHVMNADNFRCYECGETGHLRNNCPVLIKRKESYYHDRRKNGDRKYNRDKKYDRHHREQRSDRRRSDYKS</sequence>
<dbReference type="SMART" id="SM00343">
    <property type="entry name" value="ZnF_C2HC"/>
    <property type="match status" value="1"/>
</dbReference>
<keyword evidence="5" id="KW-1185">Reference proteome</keyword>
<dbReference type="Proteomes" id="UP000826195">
    <property type="component" value="Unassembled WGS sequence"/>
</dbReference>